<dbReference type="EMBL" id="BAAAQD010000037">
    <property type="protein sequence ID" value="GAA1566305.1"/>
    <property type="molecule type" value="Genomic_DNA"/>
</dbReference>
<dbReference type="InterPro" id="IPR032808">
    <property type="entry name" value="DoxX"/>
</dbReference>
<protein>
    <recommendedName>
        <fullName evidence="7">DoxX family protein</fullName>
    </recommendedName>
</protein>
<dbReference type="RefSeq" id="WP_344513181.1">
    <property type="nucleotide sequence ID" value="NZ_BAAAQD010000037.1"/>
</dbReference>
<keyword evidence="4" id="KW-0472">Membrane</keyword>
<keyword evidence="2" id="KW-0812">Transmembrane</keyword>
<name>A0ABP4NWK2_9ACTN</name>
<keyword evidence="3" id="KW-1133">Transmembrane helix</keyword>
<proteinExistence type="predicted"/>
<accession>A0ABP4NWK2</accession>
<comment type="caution">
    <text evidence="5">The sequence shown here is derived from an EMBL/GenBank/DDBJ whole genome shotgun (WGS) entry which is preliminary data.</text>
</comment>
<keyword evidence="6" id="KW-1185">Reference proteome</keyword>
<gene>
    <name evidence="5" type="ORF">GCM10009827_104960</name>
</gene>
<dbReference type="Pfam" id="PF07681">
    <property type="entry name" value="DoxX"/>
    <property type="match status" value="1"/>
</dbReference>
<evidence type="ECO:0000256" key="1">
    <source>
        <dbReference type="ARBA" id="ARBA00004141"/>
    </source>
</evidence>
<organism evidence="5 6">
    <name type="scientific">Dactylosporangium maewongense</name>
    <dbReference type="NCBI Taxonomy" id="634393"/>
    <lineage>
        <taxon>Bacteria</taxon>
        <taxon>Bacillati</taxon>
        <taxon>Actinomycetota</taxon>
        <taxon>Actinomycetes</taxon>
        <taxon>Micromonosporales</taxon>
        <taxon>Micromonosporaceae</taxon>
        <taxon>Dactylosporangium</taxon>
    </lineage>
</organism>
<comment type="subcellular location">
    <subcellularLocation>
        <location evidence="1">Membrane</location>
        <topology evidence="1">Multi-pass membrane protein</topology>
    </subcellularLocation>
</comment>
<evidence type="ECO:0000256" key="2">
    <source>
        <dbReference type="ARBA" id="ARBA00022692"/>
    </source>
</evidence>
<evidence type="ECO:0000313" key="6">
    <source>
        <dbReference type="Proteomes" id="UP001501470"/>
    </source>
</evidence>
<reference evidence="6" key="1">
    <citation type="journal article" date="2019" name="Int. J. Syst. Evol. Microbiol.">
        <title>The Global Catalogue of Microorganisms (GCM) 10K type strain sequencing project: providing services to taxonomists for standard genome sequencing and annotation.</title>
        <authorList>
            <consortium name="The Broad Institute Genomics Platform"/>
            <consortium name="The Broad Institute Genome Sequencing Center for Infectious Disease"/>
            <person name="Wu L."/>
            <person name="Ma J."/>
        </authorList>
    </citation>
    <scope>NUCLEOTIDE SEQUENCE [LARGE SCALE GENOMIC DNA]</scope>
    <source>
        <strain evidence="6">JCM 15933</strain>
    </source>
</reference>
<dbReference type="Proteomes" id="UP001501470">
    <property type="component" value="Unassembled WGS sequence"/>
</dbReference>
<evidence type="ECO:0008006" key="7">
    <source>
        <dbReference type="Google" id="ProtNLM"/>
    </source>
</evidence>
<evidence type="ECO:0000256" key="4">
    <source>
        <dbReference type="ARBA" id="ARBA00023136"/>
    </source>
</evidence>
<sequence length="157" mass="16450">MRSTRSGIGGLARLSDVALSAIFIHAGYRVASRPAGLAKKLDAFTRRYLGFEIPNSAALVRLNAAAMVAGGAALALGVWPRSAAAALALSLQPTNVVGHPFWESEGAERTSELNAFLSNMAITGGLIMVATRDLQRCGRAASGPSRWARSPGTEWEA</sequence>
<evidence type="ECO:0000256" key="3">
    <source>
        <dbReference type="ARBA" id="ARBA00022989"/>
    </source>
</evidence>
<evidence type="ECO:0000313" key="5">
    <source>
        <dbReference type="EMBL" id="GAA1566305.1"/>
    </source>
</evidence>